<evidence type="ECO:0000259" key="1">
    <source>
        <dbReference type="Pfam" id="PF05685"/>
    </source>
</evidence>
<name>A0ABV4WSR6_9CYAN</name>
<gene>
    <name evidence="2" type="ORF">ACE1CA_26910</name>
</gene>
<protein>
    <submittedName>
        <fullName evidence="2">Uma2 family endonuclease</fullName>
    </submittedName>
</protein>
<dbReference type="InterPro" id="IPR011335">
    <property type="entry name" value="Restrct_endonuc-II-like"/>
</dbReference>
<dbReference type="EMBL" id="JBHFNT010000238">
    <property type="protein sequence ID" value="MFB2838144.1"/>
    <property type="molecule type" value="Genomic_DNA"/>
</dbReference>
<dbReference type="PANTHER" id="PTHR34107">
    <property type="entry name" value="SLL0198 PROTEIN-RELATED"/>
    <property type="match status" value="1"/>
</dbReference>
<dbReference type="Proteomes" id="UP001576780">
    <property type="component" value="Unassembled WGS sequence"/>
</dbReference>
<proteinExistence type="predicted"/>
<feature type="domain" description="Putative restriction endonuclease" evidence="1">
    <location>
        <begin position="19"/>
        <end position="173"/>
    </location>
</feature>
<evidence type="ECO:0000313" key="2">
    <source>
        <dbReference type="EMBL" id="MFB2838144.1"/>
    </source>
</evidence>
<keyword evidence="2" id="KW-0540">Nuclease</keyword>
<organism evidence="2 3">
    <name type="scientific">Floridaenema evergladense BLCC-F167</name>
    <dbReference type="NCBI Taxonomy" id="3153639"/>
    <lineage>
        <taxon>Bacteria</taxon>
        <taxon>Bacillati</taxon>
        <taxon>Cyanobacteriota</taxon>
        <taxon>Cyanophyceae</taxon>
        <taxon>Oscillatoriophycideae</taxon>
        <taxon>Aerosakkonematales</taxon>
        <taxon>Aerosakkonemataceae</taxon>
        <taxon>Floridanema</taxon>
        <taxon>Floridanema evergladense</taxon>
    </lineage>
</organism>
<evidence type="ECO:0000313" key="3">
    <source>
        <dbReference type="Proteomes" id="UP001576780"/>
    </source>
</evidence>
<comment type="caution">
    <text evidence="2">The sequence shown here is derived from an EMBL/GenBank/DDBJ whole genome shotgun (WGS) entry which is preliminary data.</text>
</comment>
<dbReference type="PANTHER" id="PTHR34107:SF4">
    <property type="entry name" value="SLL1222 PROTEIN"/>
    <property type="match status" value="1"/>
</dbReference>
<keyword evidence="2" id="KW-0378">Hydrolase</keyword>
<dbReference type="CDD" id="cd06260">
    <property type="entry name" value="DUF820-like"/>
    <property type="match status" value="1"/>
</dbReference>
<dbReference type="Pfam" id="PF05685">
    <property type="entry name" value="Uma2"/>
    <property type="match status" value="1"/>
</dbReference>
<reference evidence="2 3" key="1">
    <citation type="submission" date="2024-09" db="EMBL/GenBank/DDBJ databases">
        <title>Floridaenema gen nov. (Aerosakkonemataceae, Aerosakkonematales ord. nov., Cyanobacteria) from benthic tropical and subtropical fresh waters, with the description of four new species.</title>
        <authorList>
            <person name="Moretto J.A."/>
            <person name="Berthold D.E."/>
            <person name="Lefler F.W."/>
            <person name="Huang I.-S."/>
            <person name="Laughinghouse H. IV."/>
        </authorList>
    </citation>
    <scope>NUCLEOTIDE SEQUENCE [LARGE SCALE GENOMIC DNA]</scope>
    <source>
        <strain evidence="2 3">BLCC-F167</strain>
    </source>
</reference>
<dbReference type="Gene3D" id="3.90.1570.10">
    <property type="entry name" value="tt1808, chain A"/>
    <property type="match status" value="1"/>
</dbReference>
<keyword evidence="3" id="KW-1185">Reference proteome</keyword>
<dbReference type="InterPro" id="IPR008538">
    <property type="entry name" value="Uma2"/>
</dbReference>
<accession>A0ABV4WSR6</accession>
<dbReference type="GO" id="GO:0004519">
    <property type="term" value="F:endonuclease activity"/>
    <property type="evidence" value="ECO:0007669"/>
    <property type="project" value="UniProtKB-KW"/>
</dbReference>
<dbReference type="InterPro" id="IPR012296">
    <property type="entry name" value="Nuclease_put_TT1808"/>
</dbReference>
<sequence length="178" mass="20053">MLTATVEAREISLEEWMENPGDREWVNGELLEKNHMTLKHGRIQAKLASYWRNYKDSSEQGGEIYTDAPCRTNKQGRKPDVAYLTPELLVQFGEATVLPQSFPLSAEIVSPTDLAEDVIARAIEYLRSGGEEVWLIFPDNKWVIVVTQNQQLIFTSGKTVNTQIILPGFSVSVDELLA</sequence>
<dbReference type="SUPFAM" id="SSF52980">
    <property type="entry name" value="Restriction endonuclease-like"/>
    <property type="match status" value="1"/>
</dbReference>
<keyword evidence="2" id="KW-0255">Endonuclease</keyword>
<dbReference type="RefSeq" id="WP_413280472.1">
    <property type="nucleotide sequence ID" value="NZ_JBHFNT010000238.1"/>
</dbReference>